<dbReference type="AlphaFoldDB" id="A0AAW1K4V1"/>
<evidence type="ECO:0000256" key="9">
    <source>
        <dbReference type="ARBA" id="ARBA00023034"/>
    </source>
</evidence>
<dbReference type="Proteomes" id="UP001458880">
    <property type="component" value="Unassembled WGS sequence"/>
</dbReference>
<feature type="domain" description="Rab3GAP catalytic subunit C-terminal" evidence="11">
    <location>
        <begin position="264"/>
        <end position="457"/>
    </location>
</feature>
<evidence type="ECO:0000313" key="13">
    <source>
        <dbReference type="Proteomes" id="UP001458880"/>
    </source>
</evidence>
<protein>
    <recommendedName>
        <fullName evidence="5">Rab3 GTPase-activating protein catalytic subunit</fullName>
    </recommendedName>
</protein>
<comment type="subcellular location">
    <subcellularLocation>
        <location evidence="3">Cytoplasm</location>
    </subcellularLocation>
    <subcellularLocation>
        <location evidence="2">Endoplasmic reticulum</location>
    </subcellularLocation>
    <subcellularLocation>
        <location evidence="1">Golgi apparatus</location>
        <location evidence="1">cis-Golgi network</location>
    </subcellularLocation>
</comment>
<comment type="similarity">
    <text evidence="4">Belongs to the Rab3-GAP catalytic subunit family.</text>
</comment>
<dbReference type="InterPro" id="IPR045700">
    <property type="entry name" value="Rab3GAP1"/>
</dbReference>
<dbReference type="InterPro" id="IPR045698">
    <property type="entry name" value="Rab3GAP1_C"/>
</dbReference>
<keyword evidence="13" id="KW-1185">Reference proteome</keyword>
<gene>
    <name evidence="12" type="ORF">QE152_g24722</name>
</gene>
<feature type="domain" description="Rab3GAP catalytic subunit conserved" evidence="10">
    <location>
        <begin position="99"/>
        <end position="252"/>
    </location>
</feature>
<evidence type="ECO:0000256" key="1">
    <source>
        <dbReference type="ARBA" id="ARBA00004222"/>
    </source>
</evidence>
<evidence type="ECO:0000259" key="10">
    <source>
        <dbReference type="Pfam" id="PF13890"/>
    </source>
</evidence>
<name>A0AAW1K4V1_POPJA</name>
<evidence type="ECO:0000256" key="2">
    <source>
        <dbReference type="ARBA" id="ARBA00004240"/>
    </source>
</evidence>
<accession>A0AAW1K4V1</accession>
<dbReference type="InterPro" id="IPR026147">
    <property type="entry name" value="Rab3GAP1_conserved"/>
</dbReference>
<keyword evidence="6" id="KW-0343">GTPase activation</keyword>
<evidence type="ECO:0000256" key="5">
    <source>
        <dbReference type="ARBA" id="ARBA00015817"/>
    </source>
</evidence>
<organism evidence="12 13">
    <name type="scientific">Popillia japonica</name>
    <name type="common">Japanese beetle</name>
    <dbReference type="NCBI Taxonomy" id="7064"/>
    <lineage>
        <taxon>Eukaryota</taxon>
        <taxon>Metazoa</taxon>
        <taxon>Ecdysozoa</taxon>
        <taxon>Arthropoda</taxon>
        <taxon>Hexapoda</taxon>
        <taxon>Insecta</taxon>
        <taxon>Pterygota</taxon>
        <taxon>Neoptera</taxon>
        <taxon>Endopterygota</taxon>
        <taxon>Coleoptera</taxon>
        <taxon>Polyphaga</taxon>
        <taxon>Scarabaeiformia</taxon>
        <taxon>Scarabaeidae</taxon>
        <taxon>Rutelinae</taxon>
        <taxon>Popillia</taxon>
    </lineage>
</organism>
<evidence type="ECO:0000256" key="4">
    <source>
        <dbReference type="ARBA" id="ARBA00008856"/>
    </source>
</evidence>
<evidence type="ECO:0000256" key="6">
    <source>
        <dbReference type="ARBA" id="ARBA00022468"/>
    </source>
</evidence>
<dbReference type="Pfam" id="PF19533">
    <property type="entry name" value="Rab3-GAP_cat_C"/>
    <property type="match status" value="1"/>
</dbReference>
<evidence type="ECO:0000256" key="3">
    <source>
        <dbReference type="ARBA" id="ARBA00004496"/>
    </source>
</evidence>
<sequence length="457" mass="52652">MRSAMARMKQWELLPKHHRFIRLTPGFPDPRTCLLHQKLQMLNYCIERRISRETKLSGSGRSFESVEDTSTDDEEFYDCDIENDDESNGKNRENYSLWNQPIGRLSKFKNLKLLVTGEELYIPITQDPGPKTEDQLQEDTDFLLKLGSDPQGSELRAKMMSASLLSDMESFKAANPGSILEDFIRWYSPRDWIEEGEEVDEWGQKRGRLSSRMLISDNTWVEMWQSAKPVPANRQRRLFDDTREAEKVLHFLDSRNLAEIAELLLPILFHTSIYRLVEECEQIKPLENSDILRQIIKTGERISREGGVPKRRCELLIQEIATVELSMSQINSLLYKFNPAGEYDEQLAHFVECLTKGVEMEVADKFHSKTGGNLLTMFSEAQKVANMILAEYGTVGSDSQLTENAIFPQPAEREFVMRVSTCRPAIYSAKSPQFLRAILSKNEFRLCGAFSEDIVFF</sequence>
<reference evidence="12 13" key="1">
    <citation type="journal article" date="2024" name="BMC Genomics">
        <title>De novo assembly and annotation of Popillia japonica's genome with initial clues to its potential as an invasive pest.</title>
        <authorList>
            <person name="Cucini C."/>
            <person name="Boschi S."/>
            <person name="Funari R."/>
            <person name="Cardaioli E."/>
            <person name="Iannotti N."/>
            <person name="Marturano G."/>
            <person name="Paoli F."/>
            <person name="Bruttini M."/>
            <person name="Carapelli A."/>
            <person name="Frati F."/>
            <person name="Nardi F."/>
        </authorList>
    </citation>
    <scope>NUCLEOTIDE SEQUENCE [LARGE SCALE GENOMIC DNA]</scope>
    <source>
        <strain evidence="12">DMR45628</strain>
    </source>
</reference>
<dbReference type="GO" id="GO:0005096">
    <property type="term" value="F:GTPase activator activity"/>
    <property type="evidence" value="ECO:0007669"/>
    <property type="project" value="UniProtKB-KW"/>
</dbReference>
<evidence type="ECO:0000256" key="8">
    <source>
        <dbReference type="ARBA" id="ARBA00022824"/>
    </source>
</evidence>
<keyword evidence="9" id="KW-0333">Golgi apparatus</keyword>
<keyword evidence="8" id="KW-0256">Endoplasmic reticulum</keyword>
<evidence type="ECO:0000313" key="12">
    <source>
        <dbReference type="EMBL" id="KAK9712774.1"/>
    </source>
</evidence>
<evidence type="ECO:0000259" key="11">
    <source>
        <dbReference type="Pfam" id="PF19533"/>
    </source>
</evidence>
<dbReference type="GO" id="GO:0005783">
    <property type="term" value="C:endoplasmic reticulum"/>
    <property type="evidence" value="ECO:0007669"/>
    <property type="project" value="UniProtKB-SubCell"/>
</dbReference>
<dbReference type="PANTHER" id="PTHR21422">
    <property type="entry name" value="RAB3 GTPASE-ACTIVATING PROTEIN CATALYTIC SUBUNIT"/>
    <property type="match status" value="1"/>
</dbReference>
<dbReference type="PANTHER" id="PTHR21422:SF9">
    <property type="entry name" value="RAB3 GTPASE-ACTIVATING PROTEIN CATALYTIC SUBUNIT"/>
    <property type="match status" value="1"/>
</dbReference>
<dbReference type="EMBL" id="JASPKY010000258">
    <property type="protein sequence ID" value="KAK9712774.1"/>
    <property type="molecule type" value="Genomic_DNA"/>
</dbReference>
<evidence type="ECO:0000256" key="7">
    <source>
        <dbReference type="ARBA" id="ARBA00022490"/>
    </source>
</evidence>
<comment type="caution">
    <text evidence="12">The sequence shown here is derived from an EMBL/GenBank/DDBJ whole genome shotgun (WGS) entry which is preliminary data.</text>
</comment>
<keyword evidence="7" id="KW-0963">Cytoplasm</keyword>
<proteinExistence type="inferred from homology"/>
<dbReference type="GO" id="GO:0005794">
    <property type="term" value="C:Golgi apparatus"/>
    <property type="evidence" value="ECO:0007669"/>
    <property type="project" value="UniProtKB-SubCell"/>
</dbReference>
<dbReference type="Pfam" id="PF13890">
    <property type="entry name" value="Rab3-GTPase_cat"/>
    <property type="match status" value="1"/>
</dbReference>